<organism evidence="1 2">
    <name type="scientific">Massilia antarctica</name>
    <dbReference type="NCBI Taxonomy" id="2765360"/>
    <lineage>
        <taxon>Bacteria</taxon>
        <taxon>Pseudomonadati</taxon>
        <taxon>Pseudomonadota</taxon>
        <taxon>Betaproteobacteria</taxon>
        <taxon>Burkholderiales</taxon>
        <taxon>Oxalobacteraceae</taxon>
        <taxon>Telluria group</taxon>
        <taxon>Massilia</taxon>
    </lineage>
</organism>
<evidence type="ECO:0000313" key="2">
    <source>
        <dbReference type="Proteomes" id="UP000662888"/>
    </source>
</evidence>
<protein>
    <submittedName>
        <fullName evidence="1">Uncharacterized protein</fullName>
    </submittedName>
</protein>
<accession>A0AA49A6W1</accession>
<dbReference type="EMBL" id="CP065053">
    <property type="protein sequence ID" value="QPI48092.1"/>
    <property type="molecule type" value="Genomic_DNA"/>
</dbReference>
<dbReference type="RefSeq" id="WP_206087734.1">
    <property type="nucleotide sequence ID" value="NZ_CP065053.1"/>
</dbReference>
<name>A0AA49A6W1_9BURK</name>
<dbReference type="Proteomes" id="UP000662888">
    <property type="component" value="Chromosome"/>
</dbReference>
<evidence type="ECO:0000313" key="1">
    <source>
        <dbReference type="EMBL" id="QPI48092.1"/>
    </source>
</evidence>
<proteinExistence type="predicted"/>
<gene>
    <name evidence="1" type="ORF">IV454_21380</name>
</gene>
<sequence length="75" mass="8135">MANIVRHRKVNIVVLEADEAIGEHCKPGDIAVSRAADGWWTSFIGEDGAVDSYDIPYPSYLEALWAAKAAAEFGV</sequence>
<keyword evidence="2" id="KW-1185">Reference proteome</keyword>
<reference evidence="1 2" key="1">
    <citation type="submission" date="2020-11" db="EMBL/GenBank/DDBJ databases">
        <authorList>
            <person name="Sun Q."/>
        </authorList>
    </citation>
    <scope>NUCLEOTIDE SEQUENCE [LARGE SCALE GENOMIC DNA]</scope>
    <source>
        <strain evidence="1 2">P8398</strain>
    </source>
</reference>